<dbReference type="Proteomes" id="UP000266188">
    <property type="component" value="Unassembled WGS sequence"/>
</dbReference>
<comment type="caution">
    <text evidence="1">The sequence shown here is derived from an EMBL/GenBank/DDBJ whole genome shotgun (WGS) entry which is preliminary data.</text>
</comment>
<evidence type="ECO:0000313" key="1">
    <source>
        <dbReference type="EMBL" id="RJE16460.1"/>
    </source>
</evidence>
<evidence type="ECO:0000313" key="2">
    <source>
        <dbReference type="Proteomes" id="UP000266188"/>
    </source>
</evidence>
<dbReference type="AlphaFoldDB" id="A0A3A2Z135"/>
<sequence>MNIHCGYATANGIGKRKKTTRNGHERIRIIHTMVIGDVPLKDVNVASAVMNLKTSRTPKIHHIQITRTMPQFIGHFATMIHV</sequence>
<reference evidence="2" key="1">
    <citation type="submission" date="2017-02" db="EMBL/GenBank/DDBJ databases">
        <authorList>
            <person name="Tafer H."/>
            <person name="Lopandic K."/>
        </authorList>
    </citation>
    <scope>NUCLEOTIDE SEQUENCE [LARGE SCALE GENOMIC DNA]</scope>
    <source>
        <strain evidence="2">CBS 366.77</strain>
    </source>
</reference>
<organism evidence="1 2">
    <name type="scientific">Aspergillus sclerotialis</name>
    <dbReference type="NCBI Taxonomy" id="2070753"/>
    <lineage>
        <taxon>Eukaryota</taxon>
        <taxon>Fungi</taxon>
        <taxon>Dikarya</taxon>
        <taxon>Ascomycota</taxon>
        <taxon>Pezizomycotina</taxon>
        <taxon>Eurotiomycetes</taxon>
        <taxon>Eurotiomycetidae</taxon>
        <taxon>Eurotiales</taxon>
        <taxon>Aspergillaceae</taxon>
        <taxon>Aspergillus</taxon>
        <taxon>Aspergillus subgen. Polypaecilum</taxon>
    </lineage>
</organism>
<gene>
    <name evidence="1" type="ORF">PHISCL_11203</name>
</gene>
<keyword evidence="2" id="KW-1185">Reference proteome</keyword>
<dbReference type="EMBL" id="MVGC01004830">
    <property type="protein sequence ID" value="RJE16460.1"/>
    <property type="molecule type" value="Genomic_DNA"/>
</dbReference>
<accession>A0A3A2Z135</accession>
<name>A0A3A2Z135_9EURO</name>
<protein>
    <submittedName>
        <fullName evidence="1">Uncharacterized protein</fullName>
    </submittedName>
</protein>
<proteinExistence type="predicted"/>